<dbReference type="SUPFAM" id="SSF56672">
    <property type="entry name" value="DNA/RNA polymerases"/>
    <property type="match status" value="1"/>
</dbReference>
<sequence>MRSKAGNKMTEELLQFLFQQRLPTHVQQILAISNDQLEKLADMAYDIMAAASSIHAIDSENQELKTMLMDISSRLSRLETRELSTSRRPERRFRHRSASRNSEGISPIPDKVTAITNFPKPEIVKELCRFLATCNFYRRFIPYATRTQTVLNSYLKGAKRNDLTSILWSEDSTAAFEKYKEDLEVATVL</sequence>
<feature type="region of interest" description="Disordered" evidence="1">
    <location>
        <begin position="80"/>
        <end position="106"/>
    </location>
</feature>
<dbReference type="InterPro" id="IPR043502">
    <property type="entry name" value="DNA/RNA_pol_sf"/>
</dbReference>
<organism evidence="2 3">
    <name type="scientific">Nephila pilipes</name>
    <name type="common">Giant wood spider</name>
    <name type="synonym">Nephila maculata</name>
    <dbReference type="NCBI Taxonomy" id="299642"/>
    <lineage>
        <taxon>Eukaryota</taxon>
        <taxon>Metazoa</taxon>
        <taxon>Ecdysozoa</taxon>
        <taxon>Arthropoda</taxon>
        <taxon>Chelicerata</taxon>
        <taxon>Arachnida</taxon>
        <taxon>Araneae</taxon>
        <taxon>Araneomorphae</taxon>
        <taxon>Entelegynae</taxon>
        <taxon>Araneoidea</taxon>
        <taxon>Nephilidae</taxon>
        <taxon>Nephila</taxon>
    </lineage>
</organism>
<dbReference type="GO" id="GO:0071897">
    <property type="term" value="P:DNA biosynthetic process"/>
    <property type="evidence" value="ECO:0007669"/>
    <property type="project" value="UniProtKB-ARBA"/>
</dbReference>
<protein>
    <submittedName>
        <fullName evidence="2">Retrovirus-related Pol polyprotein from transposon 297</fullName>
    </submittedName>
</protein>
<dbReference type="PANTHER" id="PTHR33064">
    <property type="entry name" value="POL PROTEIN"/>
    <property type="match status" value="1"/>
</dbReference>
<dbReference type="Proteomes" id="UP000887013">
    <property type="component" value="Unassembled WGS sequence"/>
</dbReference>
<evidence type="ECO:0000313" key="3">
    <source>
        <dbReference type="Proteomes" id="UP000887013"/>
    </source>
</evidence>
<dbReference type="EMBL" id="BMAW01044437">
    <property type="protein sequence ID" value="GFS44621.1"/>
    <property type="molecule type" value="Genomic_DNA"/>
</dbReference>
<evidence type="ECO:0000313" key="2">
    <source>
        <dbReference type="EMBL" id="GFS44621.1"/>
    </source>
</evidence>
<dbReference type="AlphaFoldDB" id="A0A8X6JY76"/>
<evidence type="ECO:0000256" key="1">
    <source>
        <dbReference type="SAM" id="MobiDB-lite"/>
    </source>
</evidence>
<keyword evidence="3" id="KW-1185">Reference proteome</keyword>
<dbReference type="InterPro" id="IPR051320">
    <property type="entry name" value="Viral_Replic_Matur_Polypro"/>
</dbReference>
<proteinExistence type="predicted"/>
<dbReference type="Gene3D" id="3.30.70.270">
    <property type="match status" value="1"/>
</dbReference>
<feature type="compositionally biased region" description="Basic residues" evidence="1">
    <location>
        <begin position="89"/>
        <end position="98"/>
    </location>
</feature>
<dbReference type="OrthoDB" id="6426130at2759"/>
<gene>
    <name evidence="2" type="primary">pol_3429</name>
    <name evidence="2" type="ORF">NPIL_498401</name>
</gene>
<dbReference type="InterPro" id="IPR043128">
    <property type="entry name" value="Rev_trsase/Diguanyl_cyclase"/>
</dbReference>
<reference evidence="2" key="1">
    <citation type="submission" date="2020-08" db="EMBL/GenBank/DDBJ databases">
        <title>Multicomponent nature underlies the extraordinary mechanical properties of spider dragline silk.</title>
        <authorList>
            <person name="Kono N."/>
            <person name="Nakamura H."/>
            <person name="Mori M."/>
            <person name="Yoshida Y."/>
            <person name="Ohtoshi R."/>
            <person name="Malay A.D."/>
            <person name="Moran D.A.P."/>
            <person name="Tomita M."/>
            <person name="Numata K."/>
            <person name="Arakawa K."/>
        </authorList>
    </citation>
    <scope>NUCLEOTIDE SEQUENCE</scope>
</reference>
<comment type="caution">
    <text evidence="2">The sequence shown here is derived from an EMBL/GenBank/DDBJ whole genome shotgun (WGS) entry which is preliminary data.</text>
</comment>
<accession>A0A8X6JY76</accession>
<dbReference type="PANTHER" id="PTHR33064:SF37">
    <property type="entry name" value="RIBONUCLEASE H"/>
    <property type="match status" value="1"/>
</dbReference>
<name>A0A8X6JY76_NEPPI</name>